<proteinExistence type="inferred from homology"/>
<dbReference type="EMBL" id="JAVDRL010000003">
    <property type="protein sequence ID" value="MDR6530564.1"/>
    <property type="molecule type" value="Genomic_DNA"/>
</dbReference>
<dbReference type="Gene3D" id="3.40.50.720">
    <property type="entry name" value="NAD(P)-binding Rossmann-like Domain"/>
    <property type="match status" value="1"/>
</dbReference>
<keyword evidence="5 10" id="KW-0566">Pantothenate biosynthesis</keyword>
<dbReference type="GO" id="GO:0008677">
    <property type="term" value="F:2-dehydropantoate 2-reductase activity"/>
    <property type="evidence" value="ECO:0007669"/>
    <property type="project" value="UniProtKB-EC"/>
</dbReference>
<feature type="domain" description="Ketopantoate reductase N-terminal" evidence="11">
    <location>
        <begin position="4"/>
        <end position="143"/>
    </location>
</feature>
<evidence type="ECO:0000256" key="5">
    <source>
        <dbReference type="ARBA" id="ARBA00022655"/>
    </source>
</evidence>
<dbReference type="Pfam" id="PF02558">
    <property type="entry name" value="ApbA"/>
    <property type="match status" value="1"/>
</dbReference>
<evidence type="ECO:0000256" key="9">
    <source>
        <dbReference type="ARBA" id="ARBA00048793"/>
    </source>
</evidence>
<dbReference type="InterPro" id="IPR003710">
    <property type="entry name" value="ApbA"/>
</dbReference>
<dbReference type="EC" id="1.1.1.169" evidence="3 10"/>
<evidence type="ECO:0000256" key="10">
    <source>
        <dbReference type="RuleBase" id="RU362068"/>
    </source>
</evidence>
<evidence type="ECO:0000256" key="4">
    <source>
        <dbReference type="ARBA" id="ARBA00019465"/>
    </source>
</evidence>
<dbReference type="NCBIfam" id="TIGR00745">
    <property type="entry name" value="apbA_panE"/>
    <property type="match status" value="1"/>
</dbReference>
<organism evidence="13 14">
    <name type="scientific">Caulobacter rhizosphaerae</name>
    <dbReference type="NCBI Taxonomy" id="2010972"/>
    <lineage>
        <taxon>Bacteria</taxon>
        <taxon>Pseudomonadati</taxon>
        <taxon>Pseudomonadota</taxon>
        <taxon>Alphaproteobacteria</taxon>
        <taxon>Caulobacterales</taxon>
        <taxon>Caulobacteraceae</taxon>
        <taxon>Caulobacter</taxon>
    </lineage>
</organism>
<reference evidence="13 14" key="1">
    <citation type="submission" date="2023-07" db="EMBL/GenBank/DDBJ databases">
        <title>Sorghum-associated microbial communities from plants grown in Nebraska, USA.</title>
        <authorList>
            <person name="Schachtman D."/>
        </authorList>
    </citation>
    <scope>NUCLEOTIDE SEQUENCE [LARGE SCALE GENOMIC DNA]</scope>
    <source>
        <strain evidence="13 14">DS2154</strain>
    </source>
</reference>
<evidence type="ECO:0000313" key="13">
    <source>
        <dbReference type="EMBL" id="MDR6530564.1"/>
    </source>
</evidence>
<evidence type="ECO:0000259" key="11">
    <source>
        <dbReference type="Pfam" id="PF02558"/>
    </source>
</evidence>
<keyword evidence="6 10" id="KW-0521">NADP</keyword>
<gene>
    <name evidence="13" type="ORF">J2800_001300</name>
</gene>
<dbReference type="PANTHER" id="PTHR43765:SF2">
    <property type="entry name" value="2-DEHYDROPANTOATE 2-REDUCTASE"/>
    <property type="match status" value="1"/>
</dbReference>
<evidence type="ECO:0000256" key="3">
    <source>
        <dbReference type="ARBA" id="ARBA00013014"/>
    </source>
</evidence>
<dbReference type="InterPro" id="IPR050838">
    <property type="entry name" value="Ketopantoate_reductase"/>
</dbReference>
<evidence type="ECO:0000256" key="6">
    <source>
        <dbReference type="ARBA" id="ARBA00022857"/>
    </source>
</evidence>
<dbReference type="InterPro" id="IPR036291">
    <property type="entry name" value="NAD(P)-bd_dom_sf"/>
</dbReference>
<evidence type="ECO:0000313" key="14">
    <source>
        <dbReference type="Proteomes" id="UP001262754"/>
    </source>
</evidence>
<dbReference type="PANTHER" id="PTHR43765">
    <property type="entry name" value="2-DEHYDROPANTOATE 2-REDUCTASE-RELATED"/>
    <property type="match status" value="1"/>
</dbReference>
<dbReference type="SUPFAM" id="SSF48179">
    <property type="entry name" value="6-phosphogluconate dehydrogenase C-terminal domain-like"/>
    <property type="match status" value="1"/>
</dbReference>
<dbReference type="SUPFAM" id="SSF51735">
    <property type="entry name" value="NAD(P)-binding Rossmann-fold domains"/>
    <property type="match status" value="1"/>
</dbReference>
<dbReference type="Proteomes" id="UP001262754">
    <property type="component" value="Unassembled WGS sequence"/>
</dbReference>
<protein>
    <recommendedName>
        <fullName evidence="4 10">2-dehydropantoate 2-reductase</fullName>
        <ecNumber evidence="3 10">1.1.1.169</ecNumber>
    </recommendedName>
    <alternativeName>
        <fullName evidence="8 10">Ketopantoate reductase</fullName>
    </alternativeName>
</protein>
<accession>A0ABU1MWK8</accession>
<evidence type="ECO:0000259" key="12">
    <source>
        <dbReference type="Pfam" id="PF08546"/>
    </source>
</evidence>
<evidence type="ECO:0000256" key="1">
    <source>
        <dbReference type="ARBA" id="ARBA00004994"/>
    </source>
</evidence>
<keyword evidence="14" id="KW-1185">Reference proteome</keyword>
<comment type="catalytic activity">
    <reaction evidence="9 10">
        <text>(R)-pantoate + NADP(+) = 2-dehydropantoate + NADPH + H(+)</text>
        <dbReference type="Rhea" id="RHEA:16233"/>
        <dbReference type="ChEBI" id="CHEBI:11561"/>
        <dbReference type="ChEBI" id="CHEBI:15378"/>
        <dbReference type="ChEBI" id="CHEBI:15980"/>
        <dbReference type="ChEBI" id="CHEBI:57783"/>
        <dbReference type="ChEBI" id="CHEBI:58349"/>
        <dbReference type="EC" id="1.1.1.169"/>
    </reaction>
</comment>
<dbReference type="InterPro" id="IPR013752">
    <property type="entry name" value="KPA_reductase"/>
</dbReference>
<evidence type="ECO:0000256" key="8">
    <source>
        <dbReference type="ARBA" id="ARBA00032024"/>
    </source>
</evidence>
<evidence type="ECO:0000256" key="2">
    <source>
        <dbReference type="ARBA" id="ARBA00007870"/>
    </source>
</evidence>
<dbReference type="Pfam" id="PF08546">
    <property type="entry name" value="ApbA_C"/>
    <property type="match status" value="1"/>
</dbReference>
<feature type="domain" description="Ketopantoate reductase C-terminal" evidence="12">
    <location>
        <begin position="167"/>
        <end position="287"/>
    </location>
</feature>
<comment type="pathway">
    <text evidence="1 10">Cofactor biosynthesis; (R)-pantothenate biosynthesis; (R)-pantoate from 3-methyl-2-oxobutanoate: step 2/2.</text>
</comment>
<dbReference type="InterPro" id="IPR008927">
    <property type="entry name" value="6-PGluconate_DH-like_C_sf"/>
</dbReference>
<dbReference type="InterPro" id="IPR013332">
    <property type="entry name" value="KPR_N"/>
</dbReference>
<dbReference type="Gene3D" id="1.10.1040.10">
    <property type="entry name" value="N-(1-d-carboxylethyl)-l-norvaline Dehydrogenase, domain 2"/>
    <property type="match status" value="1"/>
</dbReference>
<sequence>MTRIAVIGPGAVGGVVAAWLAQNPGLEVEVCARTAFDRLEVETPGGPLTASPRVLTAPDQASPVDWAIVTTKTYDAAATGAWLARLVGPGTRVAVLQNGVEHVERFTPYVPAERITPAVVDIPAERSAPGRVRQRRDGVILVPDGAAGEAFAALFAHTPIAVSTTADFRTAAWRKLALNCAGAVNALTLKPAGVARREPVAEIMRALVGECVAVGRAEGADLPSDLPEKVVEGYRAGPPDGINSLHADRAAGRPMELDARNGVIVRLGARHEIATPVNAMMVALLEAAATS</sequence>
<name>A0ABU1MWK8_9CAUL</name>
<evidence type="ECO:0000256" key="7">
    <source>
        <dbReference type="ARBA" id="ARBA00023002"/>
    </source>
</evidence>
<comment type="function">
    <text evidence="10">Catalyzes the NADPH-dependent reduction of ketopantoate into pantoic acid.</text>
</comment>
<comment type="similarity">
    <text evidence="2 10">Belongs to the ketopantoate reductase family.</text>
</comment>
<dbReference type="InterPro" id="IPR013328">
    <property type="entry name" value="6PGD_dom2"/>
</dbReference>
<dbReference type="NCBIfam" id="NF005091">
    <property type="entry name" value="PRK06522.2-2"/>
    <property type="match status" value="1"/>
</dbReference>
<comment type="caution">
    <text evidence="13">The sequence shown here is derived from an EMBL/GenBank/DDBJ whole genome shotgun (WGS) entry which is preliminary data.</text>
</comment>
<dbReference type="RefSeq" id="WP_310030119.1">
    <property type="nucleotide sequence ID" value="NZ_JAVDRL010000003.1"/>
</dbReference>
<keyword evidence="7 10" id="KW-0560">Oxidoreductase</keyword>